<dbReference type="RefSeq" id="WP_007478046.1">
    <property type="nucleotide sequence ID" value="NZ_KQ130610.1"/>
</dbReference>
<dbReference type="SMART" id="SM00871">
    <property type="entry name" value="AraC_E_bind"/>
    <property type="match status" value="1"/>
</dbReference>
<reference evidence="2 3" key="1">
    <citation type="journal article" date="2015" name="Genome Biol. Evol.">
        <title>Comparative Genomics of Listeria Sensu Lato: Genus-Wide Differences in Evolutionary Dynamics and the Progressive Gain of Complex, Potentially Pathogenicity-Related Traits through Lateral Gene Transfer.</title>
        <authorList>
            <person name="Chiara M."/>
            <person name="Caruso M."/>
            <person name="D'Erchia A.M."/>
            <person name="Manzari C."/>
            <person name="Fraccalvieri R."/>
            <person name="Goffredo E."/>
            <person name="Latorre L."/>
            <person name="Miccolupo A."/>
            <person name="Padalino I."/>
            <person name="Santagada G."/>
            <person name="Chiocco D."/>
            <person name="Pesole G."/>
            <person name="Horner D.S."/>
            <person name="Parisi A."/>
        </authorList>
    </citation>
    <scope>NUCLEOTIDE SEQUENCE [LARGE SCALE GENOMIC DNA]</scope>
    <source>
        <strain evidence="2 3">1991</strain>
    </source>
</reference>
<dbReference type="Proteomes" id="UP000052258">
    <property type="component" value="Unassembled WGS sequence"/>
</dbReference>
<dbReference type="OrthoDB" id="5337216at2"/>
<dbReference type="EMBL" id="AZHO01000005">
    <property type="protein sequence ID" value="KMT60940.1"/>
    <property type="molecule type" value="Genomic_DNA"/>
</dbReference>
<proteinExistence type="predicted"/>
<dbReference type="InterPro" id="IPR011256">
    <property type="entry name" value="Reg_factor_effector_dom_sf"/>
</dbReference>
<dbReference type="InterPro" id="IPR029442">
    <property type="entry name" value="GyrI-like"/>
</dbReference>
<dbReference type="InterPro" id="IPR050908">
    <property type="entry name" value="SmbC-like"/>
</dbReference>
<feature type="domain" description="AraC effector-binding" evidence="1">
    <location>
        <begin position="4"/>
        <end position="162"/>
    </location>
</feature>
<evidence type="ECO:0000259" key="1">
    <source>
        <dbReference type="SMART" id="SM00871"/>
    </source>
</evidence>
<name>A0A0J8GE36_9LIST</name>
<evidence type="ECO:0000313" key="2">
    <source>
        <dbReference type="EMBL" id="KMT60940.1"/>
    </source>
</evidence>
<sequence>MKEPTITIETIETMRVIYVRFRGTYIDFRKNSKKLFEQLFSFAESHQLILPEVTKVLTIYHDNPFITDAQNLRTSVAMTVPKDAVVNETDEISIMTISGKFGVGHFEISLGEYGDAWNYMYQNWLFEGKNKARDAFPFELYVTEPPKNFKTKSLTNIYIPVE</sequence>
<organism evidence="2 3">
    <name type="scientific">Listeria fleischmannii 1991</name>
    <dbReference type="NCBI Taxonomy" id="1430899"/>
    <lineage>
        <taxon>Bacteria</taxon>
        <taxon>Bacillati</taxon>
        <taxon>Bacillota</taxon>
        <taxon>Bacilli</taxon>
        <taxon>Bacillales</taxon>
        <taxon>Listeriaceae</taxon>
        <taxon>Listeria</taxon>
    </lineage>
</organism>
<comment type="caution">
    <text evidence="2">The sequence shown here is derived from an EMBL/GenBank/DDBJ whole genome shotgun (WGS) entry which is preliminary data.</text>
</comment>
<dbReference type="InterPro" id="IPR010499">
    <property type="entry name" value="AraC_E-bd"/>
</dbReference>
<gene>
    <name evidence="2" type="ORF">X560_0360</name>
</gene>
<evidence type="ECO:0000313" key="3">
    <source>
        <dbReference type="Proteomes" id="UP000052258"/>
    </source>
</evidence>
<accession>A0A0J8GE36</accession>
<dbReference type="AlphaFoldDB" id="A0A0J8GE36"/>
<dbReference type="PATRIC" id="fig|1430899.3.peg.365"/>
<dbReference type="SUPFAM" id="SSF55136">
    <property type="entry name" value="Probable bacterial effector-binding domain"/>
    <property type="match status" value="1"/>
</dbReference>
<protein>
    <recommendedName>
        <fullName evidence="1">AraC effector-binding domain-containing protein</fullName>
    </recommendedName>
</protein>
<dbReference type="Gene3D" id="3.20.80.10">
    <property type="entry name" value="Regulatory factor, effector binding domain"/>
    <property type="match status" value="1"/>
</dbReference>
<dbReference type="Pfam" id="PF06445">
    <property type="entry name" value="GyrI-like"/>
    <property type="match status" value="1"/>
</dbReference>
<dbReference type="PANTHER" id="PTHR40055:SF1">
    <property type="entry name" value="TRANSCRIPTIONAL REGULATOR YGIV-RELATED"/>
    <property type="match status" value="1"/>
</dbReference>
<dbReference type="PANTHER" id="PTHR40055">
    <property type="entry name" value="TRANSCRIPTIONAL REGULATOR YGIV-RELATED"/>
    <property type="match status" value="1"/>
</dbReference>
<keyword evidence="3" id="KW-1185">Reference proteome</keyword>